<organism evidence="2 3">
    <name type="scientific">Opitutus terrae (strain DSM 11246 / JCM 15787 / PB90-1)</name>
    <dbReference type="NCBI Taxonomy" id="452637"/>
    <lineage>
        <taxon>Bacteria</taxon>
        <taxon>Pseudomonadati</taxon>
        <taxon>Verrucomicrobiota</taxon>
        <taxon>Opitutia</taxon>
        <taxon>Opitutales</taxon>
        <taxon>Opitutaceae</taxon>
        <taxon>Opitutus</taxon>
    </lineage>
</organism>
<keyword evidence="3" id="KW-1185">Reference proteome</keyword>
<dbReference type="NCBIfam" id="TIGR04474">
    <property type="entry name" value="tcm_partner"/>
    <property type="match status" value="1"/>
</dbReference>
<dbReference type="EMBL" id="CP001032">
    <property type="protein sequence ID" value="ACB75579.1"/>
    <property type="molecule type" value="Genomic_DNA"/>
</dbReference>
<reference evidence="2 3" key="1">
    <citation type="journal article" date="2011" name="J. Bacteriol.">
        <title>Genome sequence of the verrucomicrobium Opitutus terrae PB90-1, an abundant inhabitant of rice paddy soil ecosystems.</title>
        <authorList>
            <person name="van Passel M.W."/>
            <person name="Kant R."/>
            <person name="Palva A."/>
            <person name="Copeland A."/>
            <person name="Lucas S."/>
            <person name="Lapidus A."/>
            <person name="Glavina del Rio T."/>
            <person name="Pitluck S."/>
            <person name="Goltsman E."/>
            <person name="Clum A."/>
            <person name="Sun H."/>
            <person name="Schmutz J."/>
            <person name="Larimer F.W."/>
            <person name="Land M.L."/>
            <person name="Hauser L."/>
            <person name="Kyrpides N."/>
            <person name="Mikhailova N."/>
            <person name="Richardson P.P."/>
            <person name="Janssen P.H."/>
            <person name="de Vos W.M."/>
            <person name="Smidt H."/>
        </authorList>
    </citation>
    <scope>NUCLEOTIDE SEQUENCE [LARGE SCALE GENOMIC DNA]</scope>
    <source>
        <strain evidence="3">DSM 11246 / JCM 15787 / PB90-1</strain>
    </source>
</reference>
<name>B1ZQH0_OPITP</name>
<protein>
    <recommendedName>
        <fullName evidence="1">GMT-like wHTH domain-containing protein</fullName>
    </recommendedName>
</protein>
<sequence length="420" mass="47284">MEEHSRCKLELLRDYLVLYLQIVLANAQGKATQYVTLIDGFAGGGVYHDGRLGSPLVILRAVEEAAALINIEREKPVSIVPVCYFIDENRGAIECLEHHLRGTEFRDRIGNTIHLRHATFAACVDEIVVGINERHRRGGNRTIFFLDQCGYSEVPAAVVRDLDQKLNGRAEFIINFSIGWFGDFLSNATEASYQSLVDRLGLGGYVDIAQLLRQRTELGGNWRHAVESHIGLGFHHATGIRCFSPFYIEPEDNHRGYWLLHLAQNQRARAAMTSIHWSKANRSKHYGPRGYGILSYKPDLDPTLYINGMSFDDTSRVECQALLAEDYGRLVRDNFQDGITYSALADKTCNETIADGAMLDSALWQLFTDNEVEIQSRTGCPKRSRTLTSTDVIVPKKQLVLSAFGDALIPRRRPRRLGRS</sequence>
<dbReference type="KEGG" id="ote:Oter_2297"/>
<evidence type="ECO:0000313" key="3">
    <source>
        <dbReference type="Proteomes" id="UP000007013"/>
    </source>
</evidence>
<dbReference type="AlphaFoldDB" id="B1ZQH0"/>
<evidence type="ECO:0000313" key="2">
    <source>
        <dbReference type="EMBL" id="ACB75579.1"/>
    </source>
</evidence>
<dbReference type="STRING" id="452637.Oter_2297"/>
<dbReference type="Pfam" id="PF22560">
    <property type="entry name" value="GMT-wHTH"/>
    <property type="match status" value="1"/>
</dbReference>
<dbReference type="InterPro" id="IPR031009">
    <property type="entry name" value="Tcm_partner"/>
</dbReference>
<dbReference type="eggNOG" id="ENOG502ZADV">
    <property type="taxonomic scope" value="Bacteria"/>
</dbReference>
<accession>B1ZQH0</accession>
<gene>
    <name evidence="2" type="ordered locus">Oter_2297</name>
</gene>
<dbReference type="InterPro" id="IPR054339">
    <property type="entry name" value="GMT_wHTH"/>
</dbReference>
<dbReference type="Proteomes" id="UP000007013">
    <property type="component" value="Chromosome"/>
</dbReference>
<evidence type="ECO:0000259" key="1">
    <source>
        <dbReference type="Pfam" id="PF22560"/>
    </source>
</evidence>
<feature type="domain" description="GMT-like wHTH" evidence="1">
    <location>
        <begin position="296"/>
        <end position="379"/>
    </location>
</feature>
<dbReference type="HOGENOM" id="CLU_053483_0_0_0"/>
<proteinExistence type="predicted"/>